<name>A0A371I8V1_MUCPR</name>
<reference evidence="1" key="1">
    <citation type="submission" date="2018-05" db="EMBL/GenBank/DDBJ databases">
        <title>Draft genome of Mucuna pruriens seed.</title>
        <authorList>
            <person name="Nnadi N.E."/>
            <person name="Vos R."/>
            <person name="Hasami M.H."/>
            <person name="Devisetty U.K."/>
            <person name="Aguiy J.C."/>
        </authorList>
    </citation>
    <scope>NUCLEOTIDE SEQUENCE [LARGE SCALE GENOMIC DNA]</scope>
    <source>
        <strain evidence="1">JCA_2017</strain>
    </source>
</reference>
<gene>
    <name evidence="1" type="ORF">CR513_03990</name>
</gene>
<dbReference type="Proteomes" id="UP000257109">
    <property type="component" value="Unassembled WGS sequence"/>
</dbReference>
<evidence type="ECO:0000313" key="1">
    <source>
        <dbReference type="EMBL" id="RDY11364.1"/>
    </source>
</evidence>
<dbReference type="OrthoDB" id="1922339at2759"/>
<feature type="non-terminal residue" evidence="1">
    <location>
        <position position="1"/>
    </location>
</feature>
<accession>A0A371I8V1</accession>
<protein>
    <submittedName>
        <fullName evidence="1">Uncharacterized protein</fullName>
    </submittedName>
</protein>
<comment type="caution">
    <text evidence="1">The sequence shown here is derived from an EMBL/GenBank/DDBJ whole genome shotgun (WGS) entry which is preliminary data.</text>
</comment>
<organism evidence="1 2">
    <name type="scientific">Mucuna pruriens</name>
    <name type="common">Velvet bean</name>
    <name type="synonym">Dolichos pruriens</name>
    <dbReference type="NCBI Taxonomy" id="157652"/>
    <lineage>
        <taxon>Eukaryota</taxon>
        <taxon>Viridiplantae</taxon>
        <taxon>Streptophyta</taxon>
        <taxon>Embryophyta</taxon>
        <taxon>Tracheophyta</taxon>
        <taxon>Spermatophyta</taxon>
        <taxon>Magnoliopsida</taxon>
        <taxon>eudicotyledons</taxon>
        <taxon>Gunneridae</taxon>
        <taxon>Pentapetalae</taxon>
        <taxon>rosids</taxon>
        <taxon>fabids</taxon>
        <taxon>Fabales</taxon>
        <taxon>Fabaceae</taxon>
        <taxon>Papilionoideae</taxon>
        <taxon>50 kb inversion clade</taxon>
        <taxon>NPAAA clade</taxon>
        <taxon>indigoferoid/millettioid clade</taxon>
        <taxon>Phaseoleae</taxon>
        <taxon>Mucuna</taxon>
    </lineage>
</organism>
<evidence type="ECO:0000313" key="2">
    <source>
        <dbReference type="Proteomes" id="UP000257109"/>
    </source>
</evidence>
<proteinExistence type="predicted"/>
<dbReference type="AlphaFoldDB" id="A0A371I8V1"/>
<sequence>MDYFSTVALGRLSFSWEYDMDYFSTVVPNNQTLARGNFSTPYYLEKAWAPCVLEPITIFRLT</sequence>
<keyword evidence="2" id="KW-1185">Reference proteome</keyword>
<dbReference type="EMBL" id="QJKJ01000655">
    <property type="protein sequence ID" value="RDY11364.1"/>
    <property type="molecule type" value="Genomic_DNA"/>
</dbReference>